<dbReference type="AlphaFoldDB" id="A0A6N8FNK4"/>
<name>A0A6N8FNK4_9BACI</name>
<evidence type="ECO:0000313" key="3">
    <source>
        <dbReference type="Proteomes" id="UP000469125"/>
    </source>
</evidence>
<feature type="transmembrane region" description="Helical" evidence="1">
    <location>
        <begin position="73"/>
        <end position="94"/>
    </location>
</feature>
<accession>A0A6N8FNK4</accession>
<proteinExistence type="predicted"/>
<comment type="caution">
    <text evidence="2">The sequence shown here is derived from an EMBL/GenBank/DDBJ whole genome shotgun (WGS) entry which is preliminary data.</text>
</comment>
<gene>
    <name evidence="2" type="ORF">GMD78_11345</name>
</gene>
<dbReference type="RefSeq" id="WP_155668947.1">
    <property type="nucleotide sequence ID" value="NZ_WOCA01000008.1"/>
</dbReference>
<evidence type="ECO:0000256" key="1">
    <source>
        <dbReference type="SAM" id="Phobius"/>
    </source>
</evidence>
<feature type="transmembrane region" description="Helical" evidence="1">
    <location>
        <begin position="186"/>
        <end position="205"/>
    </location>
</feature>
<dbReference type="Proteomes" id="UP000469125">
    <property type="component" value="Unassembled WGS sequence"/>
</dbReference>
<feature type="transmembrane region" description="Helical" evidence="1">
    <location>
        <begin position="147"/>
        <end position="166"/>
    </location>
</feature>
<feature type="transmembrane region" description="Helical" evidence="1">
    <location>
        <begin position="114"/>
        <end position="135"/>
    </location>
</feature>
<feature type="transmembrane region" description="Helical" evidence="1">
    <location>
        <begin position="9"/>
        <end position="28"/>
    </location>
</feature>
<feature type="transmembrane region" description="Helical" evidence="1">
    <location>
        <begin position="34"/>
        <end position="52"/>
    </location>
</feature>
<dbReference type="EMBL" id="WOCA01000008">
    <property type="protein sequence ID" value="MUK88968.1"/>
    <property type="molecule type" value="Genomic_DNA"/>
</dbReference>
<dbReference type="Pfam" id="PF13346">
    <property type="entry name" value="ABC2_membrane_5"/>
    <property type="match status" value="1"/>
</dbReference>
<evidence type="ECO:0000313" key="2">
    <source>
        <dbReference type="EMBL" id="MUK88968.1"/>
    </source>
</evidence>
<dbReference type="InterPro" id="IPR025699">
    <property type="entry name" value="ABC2_memb-like"/>
</dbReference>
<keyword evidence="3" id="KW-1185">Reference proteome</keyword>
<evidence type="ECO:0008006" key="4">
    <source>
        <dbReference type="Google" id="ProtNLM"/>
    </source>
</evidence>
<keyword evidence="1" id="KW-0812">Transmembrane</keyword>
<reference evidence="2 3" key="1">
    <citation type="submission" date="2019-11" db="EMBL/GenBank/DDBJ databases">
        <authorList>
            <person name="Li X."/>
        </authorList>
    </citation>
    <scope>NUCLEOTIDE SEQUENCE [LARGE SCALE GENOMIC DNA]</scope>
    <source>
        <strain evidence="2 3">L9</strain>
    </source>
</reference>
<sequence length="219" mass="25059">MISLIKRDILISKAALTTAVFLIPIAYFITIPPIYTSVGLILPVLIVGIFFLDHRAQMNKFIKSLPVLEKQIVQSRFLGIFLLWVSVVFYQFLVGNIIGAISSTPRYIYDWIDILTVICLGLMMKALFIPIYYFFKSFTTASTLIFILYMGILYSSFSPLIDILGMDDYILFNDLDQGIVPLVETYIPTYPFFVLALGSISIYFLSMKLSQRIFVNKDY</sequence>
<protein>
    <recommendedName>
        <fullName evidence="4">ABC-2 family transporter protein</fullName>
    </recommendedName>
</protein>
<keyword evidence="1" id="KW-0472">Membrane</keyword>
<keyword evidence="1" id="KW-1133">Transmembrane helix</keyword>
<organism evidence="2 3">
    <name type="scientific">Ornithinibacillus caprae</name>
    <dbReference type="NCBI Taxonomy" id="2678566"/>
    <lineage>
        <taxon>Bacteria</taxon>
        <taxon>Bacillati</taxon>
        <taxon>Bacillota</taxon>
        <taxon>Bacilli</taxon>
        <taxon>Bacillales</taxon>
        <taxon>Bacillaceae</taxon>
        <taxon>Ornithinibacillus</taxon>
    </lineage>
</organism>